<feature type="coiled-coil region" evidence="2">
    <location>
        <begin position="101"/>
        <end position="182"/>
    </location>
</feature>
<comment type="caution">
    <text evidence="4">The sequence shown here is derived from an EMBL/GenBank/DDBJ whole genome shotgun (WGS) entry which is preliminary data.</text>
</comment>
<dbReference type="PANTHER" id="PTHR31088">
    <property type="entry name" value="MEMBRANE-ASSOCIATED PROTEIN VIPP1, CHLOROPLASTIC"/>
    <property type="match status" value="1"/>
</dbReference>
<keyword evidence="2" id="KW-0175">Coiled coil</keyword>
<feature type="region of interest" description="Disordered" evidence="3">
    <location>
        <begin position="197"/>
        <end position="238"/>
    </location>
</feature>
<sequence>MGILSRFRDVMMANVGGLLGQSEDPEKTIEECLRQMNRDLGQVKAETASVLAEESRAKRKLEECAEEARKLQRYAAKAVESGDETGALKFLERKAGMAGQLRELQSAYDQAADHAAKMKQMQDKLAADVSKLEARRTELRVKLAEAEALRRKNGSGGAGEAFRELEAKAGQALNEAEALAELRAGTREDDLDELIAQLERGKEAPVPGGPEANAESGGTAAEMSPEDELAAIKAKLNK</sequence>
<dbReference type="AlphaFoldDB" id="A0A5D0CN55"/>
<dbReference type="OrthoDB" id="9779630at2"/>
<evidence type="ECO:0000313" key="4">
    <source>
        <dbReference type="EMBL" id="TYA11311.1"/>
    </source>
</evidence>
<dbReference type="Pfam" id="PF04012">
    <property type="entry name" value="PspA_IM30"/>
    <property type="match status" value="1"/>
</dbReference>
<organism evidence="4 5">
    <name type="scientific">Paenibacillus faecis</name>
    <dbReference type="NCBI Taxonomy" id="862114"/>
    <lineage>
        <taxon>Bacteria</taxon>
        <taxon>Bacillati</taxon>
        <taxon>Bacillota</taxon>
        <taxon>Bacilli</taxon>
        <taxon>Bacillales</taxon>
        <taxon>Paenibacillaceae</taxon>
        <taxon>Paenibacillus</taxon>
    </lineage>
</organism>
<dbReference type="InterPro" id="IPR007157">
    <property type="entry name" value="PspA_VIPP1"/>
</dbReference>
<reference evidence="4 5" key="1">
    <citation type="submission" date="2019-08" db="EMBL/GenBank/DDBJ databases">
        <title>Genome sequencing of Paenibacillus faecis DSM 23593(T).</title>
        <authorList>
            <person name="Kook J.-K."/>
            <person name="Park S.-N."/>
            <person name="Lim Y.K."/>
        </authorList>
    </citation>
    <scope>NUCLEOTIDE SEQUENCE [LARGE SCALE GENOMIC DNA]</scope>
    <source>
        <strain evidence="4 5">DSM 23593</strain>
    </source>
</reference>
<evidence type="ECO:0000256" key="1">
    <source>
        <dbReference type="ARBA" id="ARBA00043985"/>
    </source>
</evidence>
<evidence type="ECO:0000256" key="3">
    <source>
        <dbReference type="SAM" id="MobiDB-lite"/>
    </source>
</evidence>
<evidence type="ECO:0000256" key="2">
    <source>
        <dbReference type="SAM" id="Coils"/>
    </source>
</evidence>
<protein>
    <submittedName>
        <fullName evidence="4">PspA/IM30 family protein</fullName>
    </submittedName>
</protein>
<dbReference type="RefSeq" id="WP_148455015.1">
    <property type="nucleotide sequence ID" value="NZ_VSDO01000004.1"/>
</dbReference>
<accession>A0A5D0CN55</accession>
<dbReference type="Proteomes" id="UP000325218">
    <property type="component" value="Unassembled WGS sequence"/>
</dbReference>
<evidence type="ECO:0000313" key="5">
    <source>
        <dbReference type="Proteomes" id="UP000325218"/>
    </source>
</evidence>
<comment type="similarity">
    <text evidence="1">Belongs to the PspA/Vipp/IM30 family.</text>
</comment>
<dbReference type="EMBL" id="VSDO01000004">
    <property type="protein sequence ID" value="TYA11311.1"/>
    <property type="molecule type" value="Genomic_DNA"/>
</dbReference>
<name>A0A5D0CN55_9BACL</name>
<dbReference type="PANTHER" id="PTHR31088:SF6">
    <property type="entry name" value="PHAGE SHOCK PROTEIN A"/>
    <property type="match status" value="1"/>
</dbReference>
<proteinExistence type="inferred from homology"/>
<keyword evidence="5" id="KW-1185">Reference proteome</keyword>
<gene>
    <name evidence="4" type="ORF">FRY98_19315</name>
</gene>